<evidence type="ECO:0000313" key="6">
    <source>
        <dbReference type="EMBL" id="GGE90520.1"/>
    </source>
</evidence>
<reference evidence="7" key="2">
    <citation type="submission" date="2016-11" db="EMBL/GenBank/DDBJ databases">
        <authorList>
            <person name="Jaros S."/>
            <person name="Januszkiewicz K."/>
            <person name="Wedrychowicz H."/>
        </authorList>
    </citation>
    <scope>NUCLEOTIDE SEQUENCE [LARGE SCALE GENOMIC DNA]</scope>
    <source>
        <strain evidence="7">DSM 27989</strain>
    </source>
</reference>
<dbReference type="EMBL" id="BMFL01000003">
    <property type="protein sequence ID" value="GGE90520.1"/>
    <property type="molecule type" value="Genomic_DNA"/>
</dbReference>
<feature type="transmembrane region" description="Helical" evidence="5">
    <location>
        <begin position="145"/>
        <end position="166"/>
    </location>
</feature>
<dbReference type="Proteomes" id="UP000184120">
    <property type="component" value="Unassembled WGS sequence"/>
</dbReference>
<keyword evidence="2 5" id="KW-0812">Transmembrane</keyword>
<evidence type="ECO:0000256" key="2">
    <source>
        <dbReference type="ARBA" id="ARBA00022692"/>
    </source>
</evidence>
<dbReference type="Gene3D" id="1.20.1250.20">
    <property type="entry name" value="MFS general substrate transporter like domains"/>
    <property type="match status" value="1"/>
</dbReference>
<reference evidence="9" key="4">
    <citation type="journal article" date="2019" name="Int. J. Syst. Evol. Microbiol.">
        <title>The Global Catalogue of Microorganisms (GCM) 10K type strain sequencing project: providing services to taxonomists for standard genome sequencing and annotation.</title>
        <authorList>
            <consortium name="The Broad Institute Genomics Platform"/>
            <consortium name="The Broad Institute Genome Sequencing Center for Infectious Disease"/>
            <person name="Wu L."/>
            <person name="Ma J."/>
        </authorList>
    </citation>
    <scope>NUCLEOTIDE SEQUENCE [LARGE SCALE GENOMIC DNA]</scope>
    <source>
        <strain evidence="9">CGMCC 1.12707</strain>
    </source>
</reference>
<dbReference type="SUPFAM" id="SSF103473">
    <property type="entry name" value="MFS general substrate transporter"/>
    <property type="match status" value="1"/>
</dbReference>
<reference evidence="8" key="3">
    <citation type="submission" date="2016-11" db="EMBL/GenBank/DDBJ databases">
        <authorList>
            <person name="Varghese N."/>
            <person name="Submissions S."/>
        </authorList>
    </citation>
    <scope>NUCLEOTIDE SEQUENCE [LARGE SCALE GENOMIC DNA]</scope>
    <source>
        <strain evidence="8">DSM 27989</strain>
    </source>
</reference>
<accession>A0A1M7AKS5</accession>
<evidence type="ECO:0000256" key="4">
    <source>
        <dbReference type="ARBA" id="ARBA00023136"/>
    </source>
</evidence>
<keyword evidence="9" id="KW-1185">Reference proteome</keyword>
<evidence type="ECO:0000313" key="8">
    <source>
        <dbReference type="Proteomes" id="UP000184120"/>
    </source>
</evidence>
<dbReference type="EMBL" id="FRBH01000009">
    <property type="protein sequence ID" value="SHL43009.1"/>
    <property type="molecule type" value="Genomic_DNA"/>
</dbReference>
<proteinExistence type="predicted"/>
<protein>
    <recommendedName>
        <fullName evidence="10">MFS transporter, DHA2 family, multidrug resistance protein</fullName>
    </recommendedName>
</protein>
<dbReference type="RefSeq" id="WP_072932976.1">
    <property type="nucleotide sequence ID" value="NZ_BMFL01000003.1"/>
</dbReference>
<keyword evidence="3 5" id="KW-1133">Transmembrane helix</keyword>
<name>A0A1M7AKS5_9FLAO</name>
<evidence type="ECO:0000313" key="7">
    <source>
        <dbReference type="EMBL" id="SHL43009.1"/>
    </source>
</evidence>
<feature type="transmembrane region" description="Helical" evidence="5">
    <location>
        <begin position="112"/>
        <end position="133"/>
    </location>
</feature>
<dbReference type="GO" id="GO:0016020">
    <property type="term" value="C:membrane"/>
    <property type="evidence" value="ECO:0007669"/>
    <property type="project" value="UniProtKB-SubCell"/>
</dbReference>
<feature type="transmembrane region" description="Helical" evidence="5">
    <location>
        <begin position="492"/>
        <end position="510"/>
    </location>
</feature>
<feature type="transmembrane region" description="Helical" evidence="5">
    <location>
        <begin position="172"/>
        <end position="191"/>
    </location>
</feature>
<organism evidence="7 8">
    <name type="scientific">Chishuiella changwenlii</name>
    <dbReference type="NCBI Taxonomy" id="1434701"/>
    <lineage>
        <taxon>Bacteria</taxon>
        <taxon>Pseudomonadati</taxon>
        <taxon>Bacteroidota</taxon>
        <taxon>Flavobacteriia</taxon>
        <taxon>Flavobacteriales</taxon>
        <taxon>Weeksellaceae</taxon>
        <taxon>Chishuiella</taxon>
    </lineage>
</organism>
<feature type="transmembrane region" description="Helical" evidence="5">
    <location>
        <begin position="275"/>
        <end position="293"/>
    </location>
</feature>
<evidence type="ECO:0008006" key="10">
    <source>
        <dbReference type="Google" id="ProtNLM"/>
    </source>
</evidence>
<evidence type="ECO:0000313" key="9">
    <source>
        <dbReference type="Proteomes" id="UP000650994"/>
    </source>
</evidence>
<feature type="transmembrane region" description="Helical" evidence="5">
    <location>
        <begin position="373"/>
        <end position="392"/>
    </location>
</feature>
<dbReference type="InterPro" id="IPR036259">
    <property type="entry name" value="MFS_trans_sf"/>
</dbReference>
<dbReference type="AlphaFoldDB" id="A0A1M7AKS5"/>
<reference evidence="6" key="1">
    <citation type="journal article" date="2014" name="Int. J. Syst. Evol. Microbiol.">
        <title>Complete genome of a new Firmicutes species belonging to the dominant human colonic microbiota ('Ruminococcus bicirculans') reveals two chromosomes and a selective capacity to utilize plant glucans.</title>
        <authorList>
            <consortium name="NISC Comparative Sequencing Program"/>
            <person name="Wegmann U."/>
            <person name="Louis P."/>
            <person name="Goesmann A."/>
            <person name="Henrissat B."/>
            <person name="Duncan S.H."/>
            <person name="Flint H.J."/>
        </authorList>
    </citation>
    <scope>NUCLEOTIDE SEQUENCE</scope>
    <source>
        <strain evidence="6">CGMCC 1.12707</strain>
    </source>
</reference>
<feature type="transmembrane region" description="Helical" evidence="5">
    <location>
        <begin position="82"/>
        <end position="100"/>
    </location>
</feature>
<feature type="transmembrane region" description="Helical" evidence="5">
    <location>
        <begin position="16"/>
        <end position="35"/>
    </location>
</feature>
<feature type="transmembrane region" description="Helical" evidence="5">
    <location>
        <begin position="339"/>
        <end position="361"/>
    </location>
</feature>
<dbReference type="PANTHER" id="PTHR42718">
    <property type="entry name" value="MAJOR FACILITATOR SUPERFAMILY MULTIDRUG TRANSPORTER MFSC"/>
    <property type="match status" value="1"/>
</dbReference>
<sequence length="519" mass="59788">MSQENSIFKKWVPQKMVVPIFMITLFPHMMILSLFNMNSTFTASFLDLEVDDLQFLFSLAYAMIVCGLFIHVRFFHFFNVRNYLLTMTMLNIIVLFSMTLTTNKELVLLLRFIQGPLTILEGAILLPIIMANIKNENSKLITYSFLYGLILTGDKITTSIAKFAIQNYNHNMMVYTIMILHVVALTIYVFFFNQNRMFPKKPLYQLNLGGIFLMMISLISGAFFLIYGKKYNWFESSYIVLAFASTLIFSGLFIIHQKTTKRPLFNFEVLQSERVILGIILFFVFYILRSGMSNIYQVMATVWHWHWEYVLEIQYFNVIGSITGIILSFFLVKNKIDFRIIFSVGFTLLAFSMLWFSYLFYQETQLSAITPPLVLQGVSQGMLFTPLVLYIIGSVHPNFSGSASHAGVAARFWTTTIGFSVMQNAVLYLTTKHQFSMVKNLDKSSPIFQEQWANLSNKNSLIHLPNDADLLSAGVLKSKLFNQALLVSNIEIFRVLFILGIITAFIILVYRPIKNRLFA</sequence>
<evidence type="ECO:0000256" key="5">
    <source>
        <dbReference type="SAM" id="Phobius"/>
    </source>
</evidence>
<evidence type="ECO:0000256" key="3">
    <source>
        <dbReference type="ARBA" id="ARBA00022989"/>
    </source>
</evidence>
<dbReference type="STRING" id="1434701.SAMN05443634_10963"/>
<feature type="transmembrane region" description="Helical" evidence="5">
    <location>
        <begin position="412"/>
        <end position="431"/>
    </location>
</feature>
<dbReference type="OrthoDB" id="622032at2"/>
<keyword evidence="4 5" id="KW-0472">Membrane</keyword>
<dbReference type="Proteomes" id="UP000650994">
    <property type="component" value="Unassembled WGS sequence"/>
</dbReference>
<gene>
    <name evidence="6" type="ORF">GCM10010984_05310</name>
    <name evidence="7" type="ORF">SAMN05443634_10963</name>
</gene>
<reference evidence="6" key="5">
    <citation type="submission" date="2024-05" db="EMBL/GenBank/DDBJ databases">
        <authorList>
            <person name="Sun Q."/>
            <person name="Zhou Y."/>
        </authorList>
    </citation>
    <scope>NUCLEOTIDE SEQUENCE</scope>
    <source>
        <strain evidence="6">CGMCC 1.12707</strain>
    </source>
</reference>
<feature type="transmembrane region" description="Helical" evidence="5">
    <location>
        <begin position="203"/>
        <end position="226"/>
    </location>
</feature>
<feature type="transmembrane region" description="Helical" evidence="5">
    <location>
        <begin position="55"/>
        <end position="75"/>
    </location>
</feature>
<evidence type="ECO:0000256" key="1">
    <source>
        <dbReference type="ARBA" id="ARBA00004141"/>
    </source>
</evidence>
<dbReference type="PANTHER" id="PTHR42718:SF35">
    <property type="entry name" value="BLL0718 PROTEIN"/>
    <property type="match status" value="1"/>
</dbReference>
<feature type="transmembrane region" description="Helical" evidence="5">
    <location>
        <begin position="313"/>
        <end position="332"/>
    </location>
</feature>
<feature type="transmembrane region" description="Helical" evidence="5">
    <location>
        <begin position="238"/>
        <end position="255"/>
    </location>
</feature>
<comment type="subcellular location">
    <subcellularLocation>
        <location evidence="1">Membrane</location>
        <topology evidence="1">Multi-pass membrane protein</topology>
    </subcellularLocation>
</comment>